<dbReference type="SUPFAM" id="SSF51430">
    <property type="entry name" value="NAD(P)-linked oxidoreductase"/>
    <property type="match status" value="1"/>
</dbReference>
<feature type="region of interest" description="Disordered" evidence="1">
    <location>
        <begin position="97"/>
        <end position="125"/>
    </location>
</feature>
<dbReference type="PANTHER" id="PTHR47643">
    <property type="entry name" value="TPR DOMAIN PROTEIN (AFU_ORTHOLOGUE AFUA_5G12710)"/>
    <property type="match status" value="1"/>
</dbReference>
<dbReference type="InterPro" id="IPR053209">
    <property type="entry name" value="Gramillin-biosynth_MTr"/>
</dbReference>
<dbReference type="SUPFAM" id="SSF82199">
    <property type="entry name" value="SET domain"/>
    <property type="match status" value="1"/>
</dbReference>
<dbReference type="Gene3D" id="2.170.270.10">
    <property type="entry name" value="SET domain"/>
    <property type="match status" value="1"/>
</dbReference>
<feature type="region of interest" description="Disordered" evidence="1">
    <location>
        <begin position="173"/>
        <end position="201"/>
    </location>
</feature>
<name>A0ABP0MA85_9DINO</name>
<accession>A0ABP0MA85</accession>
<dbReference type="EMBL" id="CAXAMM010020668">
    <property type="protein sequence ID" value="CAK9048406.1"/>
    <property type="molecule type" value="Genomic_DNA"/>
</dbReference>
<organism evidence="3 4">
    <name type="scientific">Durusdinium trenchii</name>
    <dbReference type="NCBI Taxonomy" id="1381693"/>
    <lineage>
        <taxon>Eukaryota</taxon>
        <taxon>Sar</taxon>
        <taxon>Alveolata</taxon>
        <taxon>Dinophyceae</taxon>
        <taxon>Suessiales</taxon>
        <taxon>Symbiodiniaceae</taxon>
        <taxon>Durusdinium</taxon>
    </lineage>
</organism>
<feature type="compositionally biased region" description="Basic and acidic residues" evidence="1">
    <location>
        <begin position="101"/>
        <end position="113"/>
    </location>
</feature>
<dbReference type="Gene3D" id="3.20.20.100">
    <property type="entry name" value="NADP-dependent oxidoreductase domain"/>
    <property type="match status" value="1"/>
</dbReference>
<dbReference type="InterPro" id="IPR023210">
    <property type="entry name" value="NADP_OxRdtase_dom"/>
</dbReference>
<dbReference type="InterPro" id="IPR001214">
    <property type="entry name" value="SET_dom"/>
</dbReference>
<feature type="domain" description="SET" evidence="2">
    <location>
        <begin position="111"/>
        <end position="297"/>
    </location>
</feature>
<dbReference type="Proteomes" id="UP001642464">
    <property type="component" value="Unassembled WGS sequence"/>
</dbReference>
<sequence>MVVNKDTPSLSDRDQESVPSRHSFAWCATPHAPPGGDMTGDMIEATLDVATEASRGPDRLSAEAGEVLMVSPPIAAAPQNGPQLVAELRRKCGLALATRSPAREGDGGTEARTRPRQTGPTTRVMEDGSHMAFGVKTTRPGRIRPLRARWHLGTRPAAPGVSGRWRDWRQGGARVGLKSGPKRYGGDSGASRCSPGSKSPEEVMQELFLQPDAADQAKAEAEKATPEGDLKLQEILNHNVFVVDHSGAAALYGLPSMLNHSCAVTALKLVLVFFEKAMIFVATQDLEKGAELCHRYFDVEGSVETRRGESSKWGFSCDCCRCHFEASTLPSTPAGLAAEAALGLFEAELRYDMSGMPSSRADRGPSDPSGRQGDRRGDRRADRWGNKLLWGYDTKQDETLKEVFETFTSSGASWFDTGDSYGTGELEGAASGVDVNAGRAEELLGRFAKDAEQERFEWATLASQLAAYPWRLTPESMVSAVRGSLKRMGRVDIAQMHWSPRSYGFGFQEDALLDGLCKCYDLGLCRGVGAVQLRAPEPAPCCGHPGCALGTFSPQPGAVLAAVARAGVWSGGGLPRAGSAACGLQPFVFGFAGGAVPGKRGWTETRELSAVLPLLLLALQCRDSEALVPAEGDW</sequence>
<dbReference type="Pfam" id="PF00248">
    <property type="entry name" value="Aldo_ket_red"/>
    <property type="match status" value="1"/>
</dbReference>
<dbReference type="InterPro" id="IPR046341">
    <property type="entry name" value="SET_dom_sf"/>
</dbReference>
<evidence type="ECO:0000313" key="4">
    <source>
        <dbReference type="Proteomes" id="UP001642464"/>
    </source>
</evidence>
<feature type="region of interest" description="Disordered" evidence="1">
    <location>
        <begin position="1"/>
        <end position="36"/>
    </location>
</feature>
<dbReference type="PROSITE" id="PS50280">
    <property type="entry name" value="SET"/>
    <property type="match status" value="1"/>
</dbReference>
<keyword evidence="4" id="KW-1185">Reference proteome</keyword>
<protein>
    <submittedName>
        <fullName evidence="3">Chloroplastic</fullName>
    </submittedName>
</protein>
<dbReference type="Pfam" id="PF00856">
    <property type="entry name" value="SET"/>
    <property type="match status" value="1"/>
</dbReference>
<dbReference type="InterPro" id="IPR036812">
    <property type="entry name" value="NAD(P)_OxRdtase_dom_sf"/>
</dbReference>
<feature type="region of interest" description="Disordered" evidence="1">
    <location>
        <begin position="356"/>
        <end position="379"/>
    </location>
</feature>
<proteinExistence type="predicted"/>
<dbReference type="PANTHER" id="PTHR47643:SF2">
    <property type="entry name" value="TPR DOMAIN PROTEIN (AFU_ORTHOLOGUE AFUA_5G12710)"/>
    <property type="match status" value="1"/>
</dbReference>
<comment type="caution">
    <text evidence="3">The sequence shown here is derived from an EMBL/GenBank/DDBJ whole genome shotgun (WGS) entry which is preliminary data.</text>
</comment>
<evidence type="ECO:0000256" key="1">
    <source>
        <dbReference type="SAM" id="MobiDB-lite"/>
    </source>
</evidence>
<dbReference type="CDD" id="cd20071">
    <property type="entry name" value="SET_SMYD"/>
    <property type="match status" value="1"/>
</dbReference>
<evidence type="ECO:0000313" key="3">
    <source>
        <dbReference type="EMBL" id="CAK9048406.1"/>
    </source>
</evidence>
<feature type="compositionally biased region" description="Polar residues" evidence="1">
    <location>
        <begin position="1"/>
        <end position="10"/>
    </location>
</feature>
<evidence type="ECO:0000259" key="2">
    <source>
        <dbReference type="PROSITE" id="PS50280"/>
    </source>
</evidence>
<reference evidence="3 4" key="1">
    <citation type="submission" date="2024-02" db="EMBL/GenBank/DDBJ databases">
        <authorList>
            <person name="Chen Y."/>
            <person name="Shah S."/>
            <person name="Dougan E. K."/>
            <person name="Thang M."/>
            <person name="Chan C."/>
        </authorList>
    </citation>
    <scope>NUCLEOTIDE SEQUENCE [LARGE SCALE GENOMIC DNA]</scope>
</reference>
<gene>
    <name evidence="3" type="ORF">SCF082_LOCUS26970</name>
</gene>